<feature type="non-terminal residue" evidence="2">
    <location>
        <position position="1"/>
    </location>
</feature>
<name>A0A3E2H1F7_SCYLI</name>
<dbReference type="Pfam" id="PF24864">
    <property type="entry name" value="DUF7730"/>
    <property type="match status" value="1"/>
</dbReference>
<protein>
    <recommendedName>
        <fullName evidence="1">DUF7730 domain-containing protein</fullName>
    </recommendedName>
</protein>
<comment type="caution">
    <text evidence="2">The sequence shown here is derived from an EMBL/GenBank/DDBJ whole genome shotgun (WGS) entry which is preliminary data.</text>
</comment>
<evidence type="ECO:0000259" key="1">
    <source>
        <dbReference type="Pfam" id="PF24864"/>
    </source>
</evidence>
<keyword evidence="3" id="KW-1185">Reference proteome</keyword>
<proteinExistence type="predicted"/>
<dbReference type="OrthoDB" id="3556437at2759"/>
<reference evidence="2 3" key="1">
    <citation type="submission" date="2018-05" db="EMBL/GenBank/DDBJ databases">
        <title>Draft genome sequence of Scytalidium lignicola DSM 105466, a ubiquitous saprotrophic fungus.</title>
        <authorList>
            <person name="Buettner E."/>
            <person name="Gebauer A.M."/>
            <person name="Hofrichter M."/>
            <person name="Liers C."/>
            <person name="Kellner H."/>
        </authorList>
    </citation>
    <scope>NUCLEOTIDE SEQUENCE [LARGE SCALE GENOMIC DNA]</scope>
    <source>
        <strain evidence="2 3">DSM 105466</strain>
    </source>
</reference>
<feature type="domain" description="DUF7730" evidence="1">
    <location>
        <begin position="15"/>
        <end position="131"/>
    </location>
</feature>
<feature type="non-terminal residue" evidence="2">
    <location>
        <position position="336"/>
    </location>
</feature>
<dbReference type="Proteomes" id="UP000258309">
    <property type="component" value="Unassembled WGS sequence"/>
</dbReference>
<organism evidence="2 3">
    <name type="scientific">Scytalidium lignicola</name>
    <name type="common">Hyphomycete</name>
    <dbReference type="NCBI Taxonomy" id="5539"/>
    <lineage>
        <taxon>Eukaryota</taxon>
        <taxon>Fungi</taxon>
        <taxon>Dikarya</taxon>
        <taxon>Ascomycota</taxon>
        <taxon>Pezizomycotina</taxon>
        <taxon>Leotiomycetes</taxon>
        <taxon>Leotiomycetes incertae sedis</taxon>
        <taxon>Scytalidium</taxon>
    </lineage>
</organism>
<dbReference type="PANTHER" id="PTHR42085">
    <property type="entry name" value="F-BOX DOMAIN-CONTAINING PROTEIN"/>
    <property type="match status" value="1"/>
</dbReference>
<accession>A0A3E2H1F7</accession>
<evidence type="ECO:0000313" key="2">
    <source>
        <dbReference type="EMBL" id="RFU27220.1"/>
    </source>
</evidence>
<dbReference type="AlphaFoldDB" id="A0A3E2H1F7"/>
<dbReference type="EMBL" id="NCSJ02000216">
    <property type="protein sequence ID" value="RFU27220.1"/>
    <property type="molecule type" value="Genomic_DNA"/>
</dbReference>
<dbReference type="PANTHER" id="PTHR42085:SF2">
    <property type="entry name" value="F-BOX DOMAIN-CONTAINING PROTEIN"/>
    <property type="match status" value="1"/>
</dbReference>
<evidence type="ECO:0000313" key="3">
    <source>
        <dbReference type="Proteomes" id="UP000258309"/>
    </source>
</evidence>
<gene>
    <name evidence="2" type="ORF">B7463_g9109</name>
</gene>
<dbReference type="InterPro" id="IPR056632">
    <property type="entry name" value="DUF7730"/>
</dbReference>
<sequence>MPLPENASNASSPTQKCLFLTLPLEVRYSIYKFVLLRATPIQPNICAILKCVHKFKDNDVNSKDHPPETVLAISRTCRQIQHESLTIYYGLNVFSFSNTLYAYLYLSYIGQQRCAYVRNIQFMWAIYRGQASRMNLYRITKLFAQSLSTCVSLRTLHIGVARHARDGTSVKYSAPTDLFVSEATPLLRAALCGRGDSIEIKVREIFEWGREDNFEGEIKPPEKSSNARFKEHFDVDHLKAFEKSLREEAMKDQIENFLVAGIEDSRDYLALGRGQVKPSNSRELAERIYRKRIAELPTRYHGMYVAVGPDNNMVPLADYMLQRLSNVSFIRDRVTP</sequence>
<dbReference type="InterPro" id="IPR038883">
    <property type="entry name" value="AN11006-like"/>
</dbReference>